<evidence type="ECO:0000313" key="3">
    <source>
        <dbReference type="Proteomes" id="UP000254052"/>
    </source>
</evidence>
<feature type="domain" description="Alpha-L-rhamnosidase six-hairpin glycosidase" evidence="1">
    <location>
        <begin position="6"/>
        <end position="42"/>
    </location>
</feature>
<proteinExistence type="predicted"/>
<dbReference type="Gene3D" id="1.50.10.10">
    <property type="match status" value="1"/>
</dbReference>
<sequence length="48" mass="5666">MYSDNHYLAEMATILGKPEEAKRYRQLAQQLADYINTCYVRPDYPVLL</sequence>
<keyword evidence="2" id="KW-0378">Hydrolase</keyword>
<dbReference type="Proteomes" id="UP000254052">
    <property type="component" value="Unassembled WGS sequence"/>
</dbReference>
<accession>A0A377AB18</accession>
<name>A0A377AB18_ECOLX</name>
<dbReference type="GO" id="GO:0016787">
    <property type="term" value="F:hydrolase activity"/>
    <property type="evidence" value="ECO:0007669"/>
    <property type="project" value="UniProtKB-KW"/>
</dbReference>
<dbReference type="Pfam" id="PF17389">
    <property type="entry name" value="Bac_rhamnosid6H"/>
    <property type="match status" value="1"/>
</dbReference>
<dbReference type="GO" id="GO:0005975">
    <property type="term" value="P:carbohydrate metabolic process"/>
    <property type="evidence" value="ECO:0007669"/>
    <property type="project" value="InterPro"/>
</dbReference>
<organism evidence="2 3">
    <name type="scientific">Escherichia coli</name>
    <dbReference type="NCBI Taxonomy" id="562"/>
    <lineage>
        <taxon>Bacteria</taxon>
        <taxon>Pseudomonadati</taxon>
        <taxon>Pseudomonadota</taxon>
        <taxon>Gammaproteobacteria</taxon>
        <taxon>Enterobacterales</taxon>
        <taxon>Enterobacteriaceae</taxon>
        <taxon>Escherichia</taxon>
    </lineage>
</organism>
<protein>
    <submittedName>
        <fullName evidence="2">Glycosyl hydrolase</fullName>
    </submittedName>
</protein>
<gene>
    <name evidence="2" type="primary">ygjK_2</name>
    <name evidence="2" type="ORF">NCTC9962_00573</name>
</gene>
<dbReference type="EMBL" id="UGED01000002">
    <property type="protein sequence ID" value="STL03264.1"/>
    <property type="molecule type" value="Genomic_DNA"/>
</dbReference>
<dbReference type="InterPro" id="IPR012341">
    <property type="entry name" value="6hp_glycosidase-like_sf"/>
</dbReference>
<dbReference type="InterPro" id="IPR008928">
    <property type="entry name" value="6-hairpin_glycosidase_sf"/>
</dbReference>
<reference evidence="2 3" key="1">
    <citation type="submission" date="2018-06" db="EMBL/GenBank/DDBJ databases">
        <authorList>
            <consortium name="Pathogen Informatics"/>
            <person name="Doyle S."/>
        </authorList>
    </citation>
    <scope>NUCLEOTIDE SEQUENCE [LARGE SCALE GENOMIC DNA]</scope>
    <source>
        <strain evidence="2 3">NCTC9962</strain>
    </source>
</reference>
<dbReference type="SUPFAM" id="SSF48208">
    <property type="entry name" value="Six-hairpin glycosidases"/>
    <property type="match status" value="1"/>
</dbReference>
<dbReference type="InterPro" id="IPR035396">
    <property type="entry name" value="Bac_rhamnosid6H"/>
</dbReference>
<dbReference type="AlphaFoldDB" id="A0A377AB18"/>
<evidence type="ECO:0000313" key="2">
    <source>
        <dbReference type="EMBL" id="STL03264.1"/>
    </source>
</evidence>
<evidence type="ECO:0000259" key="1">
    <source>
        <dbReference type="Pfam" id="PF17389"/>
    </source>
</evidence>